<dbReference type="CDD" id="cd16443">
    <property type="entry name" value="LplA"/>
    <property type="match status" value="1"/>
</dbReference>
<dbReference type="PANTHER" id="PTHR12561:SF3">
    <property type="entry name" value="LIPOYLTRANSFERASE 1, MITOCHONDRIAL"/>
    <property type="match status" value="1"/>
</dbReference>
<keyword evidence="7" id="KW-1185">Reference proteome</keyword>
<dbReference type="InterPro" id="IPR004143">
    <property type="entry name" value="BPL_LPL_catalytic"/>
</dbReference>
<evidence type="ECO:0000313" key="7">
    <source>
        <dbReference type="Proteomes" id="UP000191144"/>
    </source>
</evidence>
<dbReference type="AlphaFoldDB" id="A0A1G4K140"/>
<accession>A0A1G4K140</accession>
<comment type="pathway">
    <text evidence="2">Protein modification; protein lipoylation via exogenous pathway; protein N(6)-(lipoyl)lysine from lipoate: step 2/2.</text>
</comment>
<dbReference type="OrthoDB" id="201621at2759"/>
<evidence type="ECO:0000256" key="3">
    <source>
        <dbReference type="ARBA" id="ARBA00008242"/>
    </source>
</evidence>
<evidence type="ECO:0000256" key="1">
    <source>
        <dbReference type="ARBA" id="ARBA00003253"/>
    </source>
</evidence>
<dbReference type="GO" id="GO:0009249">
    <property type="term" value="P:protein lipoylation"/>
    <property type="evidence" value="ECO:0007669"/>
    <property type="project" value="InterPro"/>
</dbReference>
<sequence>MFGIVRGLKPACGLSLGFKIYCRSLGSAPPFDLDLDAQNDKFSDLNNMYTEMFTNDGLEPSKLLTSSSKSATHIYDSEVDELNAEFTETYDFSPKIICGQELTKLVEAPGRFIIQSLSNNPYYNLAVEDYVFKNTPVVKGHTFLNERLLFYVNGKCAVIGKNQTPWKELFLQNCKSKGYRYVRRLSGGGAVVHDLGNVNYSYLTSRDAFQREYFNQKIVGWLKEARPGTQFDLNERGDIHLDGFKVSGSAFKIARGKSYHHGTMLVDSDLASFRGLLKPAHIDNVSWSGGSVDSVRSRVKNIQGAGFKKTGDFIDICVQGFRTTLQEDVPLYLIDEEITQTDAIMATTGHLASDEWLYDSGPKFVIALGREKLSVEKGLIADSTIPGLAGQHFTSFVESFNKGKFGDFDVNI</sequence>
<gene>
    <name evidence="6" type="ORF">LAME_0F19064G</name>
</gene>
<reference evidence="7" key="1">
    <citation type="submission" date="2016-03" db="EMBL/GenBank/DDBJ databases">
        <authorList>
            <person name="Devillers Hugo."/>
        </authorList>
    </citation>
    <scope>NUCLEOTIDE SEQUENCE [LARGE SCALE GENOMIC DNA]</scope>
</reference>
<evidence type="ECO:0000256" key="4">
    <source>
        <dbReference type="ARBA" id="ARBA00015925"/>
    </source>
</evidence>
<evidence type="ECO:0000313" key="6">
    <source>
        <dbReference type="EMBL" id="SCU97251.1"/>
    </source>
</evidence>
<evidence type="ECO:0000256" key="2">
    <source>
        <dbReference type="ARBA" id="ARBA00005085"/>
    </source>
</evidence>
<dbReference type="Gene3D" id="3.30.930.10">
    <property type="entry name" value="Bira Bifunctional Protein, Domain 2"/>
    <property type="match status" value="1"/>
</dbReference>
<dbReference type="Proteomes" id="UP000191144">
    <property type="component" value="Chromosome F"/>
</dbReference>
<comment type="function">
    <text evidence="1">Catalyzes both the ATP-dependent activation of exogenously supplied lipoate to lipoyl-AMP and the transfer of the activated lipoyl onto the lipoyl domains of lipoate-dependent enzymes.</text>
</comment>
<dbReference type="NCBIfam" id="TIGR00545">
    <property type="entry name" value="lipoyltrans"/>
    <property type="match status" value="1"/>
</dbReference>
<dbReference type="Pfam" id="PF21948">
    <property type="entry name" value="LplA-B_cat"/>
    <property type="match status" value="1"/>
</dbReference>
<name>A0A1G4K140_9SACH</name>
<dbReference type="InterPro" id="IPR045864">
    <property type="entry name" value="aa-tRNA-synth_II/BPL/LPL"/>
</dbReference>
<dbReference type="GO" id="GO:0005739">
    <property type="term" value="C:mitochondrion"/>
    <property type="evidence" value="ECO:0007669"/>
    <property type="project" value="TreeGrafter"/>
</dbReference>
<dbReference type="UniPathway" id="UPA00537">
    <property type="reaction ID" value="UER00595"/>
</dbReference>
<comment type="similarity">
    <text evidence="3">Belongs to the LplA family.</text>
</comment>
<dbReference type="EMBL" id="LT598477">
    <property type="protein sequence ID" value="SCU97251.1"/>
    <property type="molecule type" value="Genomic_DNA"/>
</dbReference>
<organism evidence="6 7">
    <name type="scientific">Lachancea meyersii CBS 8951</name>
    <dbReference type="NCBI Taxonomy" id="1266667"/>
    <lineage>
        <taxon>Eukaryota</taxon>
        <taxon>Fungi</taxon>
        <taxon>Dikarya</taxon>
        <taxon>Ascomycota</taxon>
        <taxon>Saccharomycotina</taxon>
        <taxon>Saccharomycetes</taxon>
        <taxon>Saccharomycetales</taxon>
        <taxon>Saccharomycetaceae</taxon>
        <taxon>Lachancea</taxon>
    </lineage>
</organism>
<evidence type="ECO:0000259" key="5">
    <source>
        <dbReference type="PROSITE" id="PS51733"/>
    </source>
</evidence>
<protein>
    <recommendedName>
        <fullName evidence="4">Putative lipoate-protein ligase A</fullName>
    </recommendedName>
</protein>
<dbReference type="PROSITE" id="PS51733">
    <property type="entry name" value="BPL_LPL_CATALYTIC"/>
    <property type="match status" value="1"/>
</dbReference>
<dbReference type="PANTHER" id="PTHR12561">
    <property type="entry name" value="LIPOATE-PROTEIN LIGASE"/>
    <property type="match status" value="1"/>
</dbReference>
<dbReference type="InterPro" id="IPR004562">
    <property type="entry name" value="LipoylTrfase_LipoateP_Ligase"/>
</dbReference>
<feature type="domain" description="BPL/LPL catalytic" evidence="5">
    <location>
        <begin position="142"/>
        <end position="311"/>
    </location>
</feature>
<dbReference type="SUPFAM" id="SSF55681">
    <property type="entry name" value="Class II aaRS and biotin synthetases"/>
    <property type="match status" value="1"/>
</dbReference>
<proteinExistence type="inferred from homology"/>
<dbReference type="GO" id="GO:0017118">
    <property type="term" value="F:lipoyltransferase activity"/>
    <property type="evidence" value="ECO:0007669"/>
    <property type="project" value="TreeGrafter"/>
</dbReference>